<accession>D6SNQ2</accession>
<evidence type="ECO:0000313" key="1">
    <source>
        <dbReference type="EMBL" id="EFI34378.1"/>
    </source>
</evidence>
<dbReference type="EMBL" id="ACJN02000002">
    <property type="protein sequence ID" value="EFI34378.1"/>
    <property type="molecule type" value="Genomic_DNA"/>
</dbReference>
<gene>
    <name evidence="1" type="ORF">Dthio_PD1730</name>
</gene>
<dbReference type="Proteomes" id="UP000005496">
    <property type="component" value="Unassembled WGS sequence"/>
</dbReference>
<dbReference type="AlphaFoldDB" id="D6SNQ2"/>
<protein>
    <submittedName>
        <fullName evidence="1">Uncharacterized protein</fullName>
    </submittedName>
</protein>
<dbReference type="RefSeq" id="WP_008869706.1">
    <property type="nucleotide sequence ID" value="NZ_ACJN02000002.1"/>
</dbReference>
<reference evidence="1" key="1">
    <citation type="submission" date="2010-05" db="EMBL/GenBank/DDBJ databases">
        <title>The draft genome of Desulfonatronospira thiodismutans ASO3-1.</title>
        <authorList>
            <consortium name="US DOE Joint Genome Institute (JGI-PGF)"/>
            <person name="Lucas S."/>
            <person name="Copeland A."/>
            <person name="Lapidus A."/>
            <person name="Cheng J.-F."/>
            <person name="Bruce D."/>
            <person name="Goodwin L."/>
            <person name="Pitluck S."/>
            <person name="Chertkov O."/>
            <person name="Brettin T."/>
            <person name="Detter J.C."/>
            <person name="Han C."/>
            <person name="Land M.L."/>
            <person name="Hauser L."/>
            <person name="Kyrpides N."/>
            <person name="Mikhailova N."/>
            <person name="Muyzer G."/>
            <person name="Woyke T."/>
        </authorList>
    </citation>
    <scope>NUCLEOTIDE SEQUENCE [LARGE SCALE GENOMIC DNA]</scope>
    <source>
        <strain evidence="1">ASO3-1</strain>
    </source>
</reference>
<organism evidence="1 2">
    <name type="scientific">Desulfonatronospira thiodismutans ASO3-1</name>
    <dbReference type="NCBI Taxonomy" id="555779"/>
    <lineage>
        <taxon>Bacteria</taxon>
        <taxon>Pseudomonadati</taxon>
        <taxon>Thermodesulfobacteriota</taxon>
        <taxon>Desulfovibrionia</taxon>
        <taxon>Desulfovibrionales</taxon>
        <taxon>Desulfonatronovibrionaceae</taxon>
        <taxon>Desulfonatronospira</taxon>
    </lineage>
</organism>
<proteinExistence type="predicted"/>
<sequence length="43" mass="4985">MDIDQVLDDCKRILKEHYEHGGFGEWSWAVSRLPGEVLDVLQV</sequence>
<keyword evidence="2" id="KW-1185">Reference proteome</keyword>
<evidence type="ECO:0000313" key="2">
    <source>
        <dbReference type="Proteomes" id="UP000005496"/>
    </source>
</evidence>
<comment type="caution">
    <text evidence="1">The sequence shown here is derived from an EMBL/GenBank/DDBJ whole genome shotgun (WGS) entry which is preliminary data.</text>
</comment>
<name>D6SNQ2_9BACT</name>